<dbReference type="PRINTS" id="PR00193">
    <property type="entry name" value="MYOSINHEAVY"/>
</dbReference>
<dbReference type="GO" id="GO:0007015">
    <property type="term" value="P:actin filament organization"/>
    <property type="evidence" value="ECO:0007669"/>
    <property type="project" value="TreeGrafter"/>
</dbReference>
<evidence type="ECO:0000313" key="10">
    <source>
        <dbReference type="EMBL" id="CUA67415.1"/>
    </source>
</evidence>
<accession>A0A0K6FME1</accession>
<dbReference type="Gene3D" id="1.20.120.720">
    <property type="entry name" value="Myosin VI head, motor domain, U50 subdomain"/>
    <property type="match status" value="1"/>
</dbReference>
<dbReference type="SUPFAM" id="SSF52540">
    <property type="entry name" value="P-loop containing nucleoside triphosphate hydrolases"/>
    <property type="match status" value="1"/>
</dbReference>
<evidence type="ECO:0000256" key="8">
    <source>
        <dbReference type="PROSITE-ProRule" id="PRU00782"/>
    </source>
</evidence>
<sequence length="872" mass="98698">MLSEPEVAPLHGGFKEGWVWVPDEKEGYLAGWVAKEGINNERVVEGEIIMAAGAKVKTMPFHALSQMNSTELDRVENIGELEFLNEASVAHSLKLRYASGEMYTYSGLCLISINPYVDLPLYTDDIIQEYRGKRCDQNPPHIFAVAELAWVNLVETGESQSIVLTGESGAGKTENTMQAVQYLVSITTRPVNTAVPATGGFEPSNVQHQGTFLTGKENSTINTTSILPLKLKEQLLQANIILEAFGNARTARNENSSRFSKLVRVAFTKNGSFVGVYVDWYMLEKSRVVARSEIEQNFHVFYMLLEGEGWRDTLLLQAGTQEYEYLKKPQEIDGVDHRQKWHLLKNALDIVGFTFDEQLDLFRVMAAILHIGNIDIFSDRAAQAQIKSNVALENTCKLLGISPQSFSQSILRPRVFTSQVWITLTRTRQQAIEDLNALCKTMYEKVFGFLMERINRALDGPKFNSSFIGVLDITGFEMDRINGFEQLCINYTNERIQQFFNHHTFVVEREEYMRESVEWPFVDFGIDLQPTIELIGATGNNGHTGILTCLDEEFVRLGATDTTFTSKLHAMWALTAPKEEKLVHISQSKYTPAQFSKGFIIQHYAGRVEYQTDGWLVKNKDLPNDDIIRVMVKSNNQFVSDLFLGLVGVGGLEVQNTVAFGNMKEQFVKRPFKTAAQRHKADLAELTAALQVTRPHFVRCIVPNRYKKPYDIDVPLLLEQLRCNSVVEGLRISCLGFPDRLHFNQFRRRYELFAPGSTRGYMDEHDACLRIVNGLGLNKSEYCIGTSKILFKAGVLAKLNKQRNSSLSDMFSRFQAAARRFIARRQFVASTYDLLASYMAGRQHFKYIPLARVAQSGSPRKCASARFDLVFM</sequence>
<dbReference type="Pfam" id="PF00063">
    <property type="entry name" value="Myosin_head"/>
    <property type="match status" value="1"/>
</dbReference>
<evidence type="ECO:0000256" key="2">
    <source>
        <dbReference type="ARBA" id="ARBA00022741"/>
    </source>
</evidence>
<feature type="region of interest" description="Actin-binding" evidence="8">
    <location>
        <begin position="683"/>
        <end position="705"/>
    </location>
</feature>
<dbReference type="InterPro" id="IPR001609">
    <property type="entry name" value="Myosin_head_motor_dom-like"/>
</dbReference>
<keyword evidence="11" id="KW-1185">Reference proteome</keyword>
<feature type="domain" description="Myosin motor" evidence="9">
    <location>
        <begin position="73"/>
        <end position="804"/>
    </location>
</feature>
<evidence type="ECO:0000256" key="1">
    <source>
        <dbReference type="ARBA" id="ARBA00008314"/>
    </source>
</evidence>
<keyword evidence="5 8" id="KW-0518">Myosin</keyword>
<dbReference type="PANTHER" id="PTHR13140:SF857">
    <property type="entry name" value="MYOSIN-11"/>
    <property type="match status" value="1"/>
</dbReference>
<dbReference type="InterPro" id="IPR027417">
    <property type="entry name" value="P-loop_NTPase"/>
</dbReference>
<dbReference type="Gene3D" id="1.10.10.820">
    <property type="match status" value="1"/>
</dbReference>
<dbReference type="Proteomes" id="UP000044841">
    <property type="component" value="Unassembled WGS sequence"/>
</dbReference>
<keyword evidence="4" id="KW-0175">Coiled coil</keyword>
<dbReference type="Gene3D" id="3.40.850.10">
    <property type="entry name" value="Kinesin motor domain"/>
    <property type="match status" value="1"/>
</dbReference>
<dbReference type="GO" id="GO:0016020">
    <property type="term" value="C:membrane"/>
    <property type="evidence" value="ECO:0007669"/>
    <property type="project" value="TreeGrafter"/>
</dbReference>
<dbReference type="Gene3D" id="1.20.5.4820">
    <property type="match status" value="1"/>
</dbReference>
<keyword evidence="6 8" id="KW-0505">Motor protein</keyword>
<evidence type="ECO:0000313" key="11">
    <source>
        <dbReference type="Proteomes" id="UP000044841"/>
    </source>
</evidence>
<comment type="similarity">
    <text evidence="1 8">Belongs to the TRAFAC class myosin-kinesin ATPase superfamily. Myosin family.</text>
</comment>
<dbReference type="Gene3D" id="1.20.58.530">
    <property type="match status" value="1"/>
</dbReference>
<dbReference type="GO" id="GO:0051015">
    <property type="term" value="F:actin filament binding"/>
    <property type="evidence" value="ECO:0007669"/>
    <property type="project" value="InterPro"/>
</dbReference>
<dbReference type="SMART" id="SM00242">
    <property type="entry name" value="MYSc"/>
    <property type="match status" value="1"/>
</dbReference>
<evidence type="ECO:0000259" key="9">
    <source>
        <dbReference type="PROSITE" id="PS51456"/>
    </source>
</evidence>
<dbReference type="PROSITE" id="PS51456">
    <property type="entry name" value="MYOSIN_MOTOR"/>
    <property type="match status" value="1"/>
</dbReference>
<evidence type="ECO:0000256" key="5">
    <source>
        <dbReference type="ARBA" id="ARBA00023123"/>
    </source>
</evidence>
<gene>
    <name evidence="10" type="ORF">RSOLAG22IIIB_03059</name>
</gene>
<dbReference type="InterPro" id="IPR036961">
    <property type="entry name" value="Kinesin_motor_dom_sf"/>
</dbReference>
<evidence type="ECO:0000256" key="7">
    <source>
        <dbReference type="ARBA" id="ARBA00023203"/>
    </source>
</evidence>
<evidence type="ECO:0000256" key="3">
    <source>
        <dbReference type="ARBA" id="ARBA00022840"/>
    </source>
</evidence>
<evidence type="ECO:0000256" key="6">
    <source>
        <dbReference type="ARBA" id="ARBA00023175"/>
    </source>
</evidence>
<organism evidence="10 11">
    <name type="scientific">Rhizoctonia solani</name>
    <dbReference type="NCBI Taxonomy" id="456999"/>
    <lineage>
        <taxon>Eukaryota</taxon>
        <taxon>Fungi</taxon>
        <taxon>Dikarya</taxon>
        <taxon>Basidiomycota</taxon>
        <taxon>Agaricomycotina</taxon>
        <taxon>Agaricomycetes</taxon>
        <taxon>Cantharellales</taxon>
        <taxon>Ceratobasidiaceae</taxon>
        <taxon>Rhizoctonia</taxon>
    </lineage>
</organism>
<name>A0A0K6FME1_9AGAM</name>
<dbReference type="GO" id="GO:0016459">
    <property type="term" value="C:myosin complex"/>
    <property type="evidence" value="ECO:0007669"/>
    <property type="project" value="UniProtKB-KW"/>
</dbReference>
<reference evidence="10 11" key="1">
    <citation type="submission" date="2015-07" db="EMBL/GenBank/DDBJ databases">
        <authorList>
            <person name="Noorani M."/>
        </authorList>
    </citation>
    <scope>NUCLEOTIDE SEQUENCE [LARGE SCALE GENOMIC DNA]</scope>
    <source>
        <strain evidence="10">BBA 69670</strain>
    </source>
</reference>
<feature type="binding site" evidence="8">
    <location>
        <begin position="166"/>
        <end position="173"/>
    </location>
    <ligand>
        <name>ATP</name>
        <dbReference type="ChEBI" id="CHEBI:30616"/>
    </ligand>
</feature>
<keyword evidence="2 8" id="KW-0547">Nucleotide-binding</keyword>
<dbReference type="AlphaFoldDB" id="A0A0K6FME1"/>
<keyword evidence="3 8" id="KW-0067">ATP-binding</keyword>
<proteinExistence type="inferred from homology"/>
<dbReference type="GO" id="GO:0005737">
    <property type="term" value="C:cytoplasm"/>
    <property type="evidence" value="ECO:0007669"/>
    <property type="project" value="TreeGrafter"/>
</dbReference>
<protein>
    <submittedName>
        <fullName evidence="10">Myosin type-2 heavy chain 1</fullName>
    </submittedName>
</protein>
<dbReference type="EMBL" id="CYGV01000113">
    <property type="protein sequence ID" value="CUA67415.1"/>
    <property type="molecule type" value="Genomic_DNA"/>
</dbReference>
<dbReference type="Gene3D" id="2.30.30.360">
    <property type="entry name" value="Myosin S1 fragment, N-terminal"/>
    <property type="match status" value="1"/>
</dbReference>
<evidence type="ECO:0000256" key="4">
    <source>
        <dbReference type="ARBA" id="ARBA00023054"/>
    </source>
</evidence>
<dbReference type="PANTHER" id="PTHR13140">
    <property type="entry name" value="MYOSIN"/>
    <property type="match status" value="1"/>
</dbReference>
<dbReference type="GO" id="GO:0005524">
    <property type="term" value="F:ATP binding"/>
    <property type="evidence" value="ECO:0007669"/>
    <property type="project" value="UniProtKB-UniRule"/>
</dbReference>
<dbReference type="InterPro" id="IPR008989">
    <property type="entry name" value="Myosin_S1_N"/>
</dbReference>
<keyword evidence="7 8" id="KW-0009">Actin-binding</keyword>
<dbReference type="GO" id="GO:0000146">
    <property type="term" value="F:microfilament motor activity"/>
    <property type="evidence" value="ECO:0007669"/>
    <property type="project" value="TreeGrafter"/>
</dbReference>